<dbReference type="PANTHER" id="PTHR35807:SF1">
    <property type="entry name" value="TRANSCRIPTIONAL REGULATOR REDD"/>
    <property type="match status" value="1"/>
</dbReference>
<accession>A0A1H2DEU6</accession>
<evidence type="ECO:0000256" key="4">
    <source>
        <dbReference type="ARBA" id="ARBA00023163"/>
    </source>
</evidence>
<dbReference type="Gene3D" id="3.40.50.300">
    <property type="entry name" value="P-loop containing nucleotide triphosphate hydrolases"/>
    <property type="match status" value="1"/>
</dbReference>
<proteinExistence type="inferred from homology"/>
<evidence type="ECO:0000256" key="1">
    <source>
        <dbReference type="ARBA" id="ARBA00005820"/>
    </source>
</evidence>
<dbReference type="Pfam" id="PF00486">
    <property type="entry name" value="Trans_reg_C"/>
    <property type="match status" value="1"/>
</dbReference>
<dbReference type="PROSITE" id="PS51755">
    <property type="entry name" value="OMPR_PHOB"/>
    <property type="match status" value="1"/>
</dbReference>
<dbReference type="Pfam" id="PF00931">
    <property type="entry name" value="NB-ARC"/>
    <property type="match status" value="1"/>
</dbReference>
<dbReference type="InterPro" id="IPR005158">
    <property type="entry name" value="BTAD"/>
</dbReference>
<comment type="similarity">
    <text evidence="1">Belongs to the AfsR/DnrI/RedD regulatory family.</text>
</comment>
<evidence type="ECO:0000256" key="5">
    <source>
        <dbReference type="PROSITE-ProRule" id="PRU01091"/>
    </source>
</evidence>
<dbReference type="GO" id="GO:0000160">
    <property type="term" value="P:phosphorelay signal transduction system"/>
    <property type="evidence" value="ECO:0007669"/>
    <property type="project" value="InterPro"/>
</dbReference>
<dbReference type="InterPro" id="IPR051677">
    <property type="entry name" value="AfsR-DnrI-RedD_regulator"/>
</dbReference>
<evidence type="ECO:0000256" key="2">
    <source>
        <dbReference type="ARBA" id="ARBA00023015"/>
    </source>
</evidence>
<evidence type="ECO:0000313" key="8">
    <source>
        <dbReference type="Proteomes" id="UP000198688"/>
    </source>
</evidence>
<dbReference type="SMART" id="SM00382">
    <property type="entry name" value="AAA"/>
    <property type="match status" value="1"/>
</dbReference>
<dbReference type="Gene3D" id="1.25.40.10">
    <property type="entry name" value="Tetratricopeptide repeat domain"/>
    <property type="match status" value="2"/>
</dbReference>
<evidence type="ECO:0000256" key="3">
    <source>
        <dbReference type="ARBA" id="ARBA00023125"/>
    </source>
</evidence>
<reference evidence="7 8" key="1">
    <citation type="submission" date="2016-10" db="EMBL/GenBank/DDBJ databases">
        <authorList>
            <person name="de Groot N.N."/>
        </authorList>
    </citation>
    <scope>NUCLEOTIDE SEQUENCE [LARGE SCALE GENOMIC DNA]</scope>
    <source>
        <strain evidence="7 8">DSM 43941</strain>
    </source>
</reference>
<keyword evidence="4" id="KW-0804">Transcription</keyword>
<dbReference type="SUPFAM" id="SSF48452">
    <property type="entry name" value="TPR-like"/>
    <property type="match status" value="2"/>
</dbReference>
<dbReference type="GO" id="GO:0003677">
    <property type="term" value="F:DNA binding"/>
    <property type="evidence" value="ECO:0007669"/>
    <property type="project" value="UniProtKB-UniRule"/>
</dbReference>
<dbReference type="OrthoDB" id="7628974at2"/>
<dbReference type="InterPro" id="IPR027417">
    <property type="entry name" value="P-loop_NTPase"/>
</dbReference>
<dbReference type="RefSeq" id="WP_092556253.1">
    <property type="nucleotide sequence ID" value="NZ_BOMJ01000019.1"/>
</dbReference>
<protein>
    <submittedName>
        <fullName evidence="7">DNA-binding transcriptional activator of the SARP family</fullName>
    </submittedName>
</protein>
<feature type="DNA-binding region" description="OmpR/PhoB-type" evidence="5">
    <location>
        <begin position="1"/>
        <end position="98"/>
    </location>
</feature>
<dbReference type="InterPro" id="IPR036388">
    <property type="entry name" value="WH-like_DNA-bd_sf"/>
</dbReference>
<keyword evidence="2" id="KW-0805">Transcription regulation</keyword>
<dbReference type="SMART" id="SM01043">
    <property type="entry name" value="BTAD"/>
    <property type="match status" value="1"/>
</dbReference>
<dbReference type="EMBL" id="LT629758">
    <property type="protein sequence ID" value="SDT81241.1"/>
    <property type="molecule type" value="Genomic_DNA"/>
</dbReference>
<dbReference type="InterPro" id="IPR001867">
    <property type="entry name" value="OmpR/PhoB-type_DNA-bd"/>
</dbReference>
<organism evidence="7 8">
    <name type="scientific">Actinoplanes derwentensis</name>
    <dbReference type="NCBI Taxonomy" id="113562"/>
    <lineage>
        <taxon>Bacteria</taxon>
        <taxon>Bacillati</taxon>
        <taxon>Actinomycetota</taxon>
        <taxon>Actinomycetes</taxon>
        <taxon>Micromonosporales</taxon>
        <taxon>Micromonosporaceae</taxon>
        <taxon>Actinoplanes</taxon>
    </lineage>
</organism>
<dbReference type="PRINTS" id="PR00364">
    <property type="entry name" value="DISEASERSIST"/>
</dbReference>
<dbReference type="AlphaFoldDB" id="A0A1H2DEU6"/>
<dbReference type="InterPro" id="IPR016032">
    <property type="entry name" value="Sig_transdc_resp-reg_C-effctor"/>
</dbReference>
<dbReference type="Gene3D" id="1.10.10.10">
    <property type="entry name" value="Winged helix-like DNA-binding domain superfamily/Winged helix DNA-binding domain"/>
    <property type="match status" value="1"/>
</dbReference>
<dbReference type="CDD" id="cd15831">
    <property type="entry name" value="BTAD"/>
    <property type="match status" value="1"/>
</dbReference>
<keyword evidence="3 5" id="KW-0238">DNA-binding</keyword>
<dbReference type="InterPro" id="IPR011990">
    <property type="entry name" value="TPR-like_helical_dom_sf"/>
</dbReference>
<dbReference type="STRING" id="113562.SAMN04489716_9553"/>
<dbReference type="GO" id="GO:0006355">
    <property type="term" value="P:regulation of DNA-templated transcription"/>
    <property type="evidence" value="ECO:0007669"/>
    <property type="project" value="InterPro"/>
</dbReference>
<dbReference type="InterPro" id="IPR002182">
    <property type="entry name" value="NB-ARC"/>
</dbReference>
<feature type="domain" description="OmpR/PhoB-type" evidence="6">
    <location>
        <begin position="1"/>
        <end position="98"/>
    </location>
</feature>
<dbReference type="Pfam" id="PF03704">
    <property type="entry name" value="BTAD"/>
    <property type="match status" value="1"/>
</dbReference>
<evidence type="ECO:0000259" key="6">
    <source>
        <dbReference type="PROSITE" id="PS51755"/>
    </source>
</evidence>
<dbReference type="GO" id="GO:0043531">
    <property type="term" value="F:ADP binding"/>
    <property type="evidence" value="ECO:0007669"/>
    <property type="project" value="InterPro"/>
</dbReference>
<name>A0A1H2DEU6_9ACTN</name>
<dbReference type="SUPFAM" id="SSF46894">
    <property type="entry name" value="C-terminal effector domain of the bipartite response regulators"/>
    <property type="match status" value="1"/>
</dbReference>
<dbReference type="SMART" id="SM00862">
    <property type="entry name" value="Trans_reg_C"/>
    <property type="match status" value="1"/>
</dbReference>
<dbReference type="Proteomes" id="UP000198688">
    <property type="component" value="Chromosome I"/>
</dbReference>
<dbReference type="SUPFAM" id="SSF52540">
    <property type="entry name" value="P-loop containing nucleoside triphosphate hydrolases"/>
    <property type="match status" value="1"/>
</dbReference>
<evidence type="ECO:0000313" key="7">
    <source>
        <dbReference type="EMBL" id="SDT81241.1"/>
    </source>
</evidence>
<gene>
    <name evidence="7" type="ORF">SAMN04489716_9553</name>
</gene>
<dbReference type="PANTHER" id="PTHR35807">
    <property type="entry name" value="TRANSCRIPTIONAL REGULATOR REDD-RELATED"/>
    <property type="match status" value="1"/>
</dbReference>
<dbReference type="InterPro" id="IPR003593">
    <property type="entry name" value="AAA+_ATPase"/>
</dbReference>
<keyword evidence="8" id="KW-1185">Reference proteome</keyword>
<sequence length="934" mass="101534">MIEIRVLGPLQVLVDGVPVAVGGPRQRALLAMLVAARGRAVAVDRLVGQLWESGPPPRAVSSLQAYVSRLRKLLEPRRAPRGAASVLAGDAVGYTLNLPDSAVDAWCLEREVHSVQEQARELTTAQALEILRRALGRWRGEPYGEFAGRVWAQGEVTRLREARLVGRQRAIACELKLGYTEDGVRAAWELAEAHPQRGVSWWLYALGLWAAQRPGDALEALRRHRRVLADELGLDPEPALTDLEQALAGQRLDVLERHLRFGEEPEPLVRPAQLPRTPATFAAREAELAELDRHPNGLTVITGPGGVGKTTLAVRWAHRIAGRYPDGQLYADLRGFGPDDAPSEPGEVLLSFLTALGVPDQRVPPGADERTAMFRGVLAGRRMLLVLDNAHDADQVRPLLPGTPGCAVVVTSRSRLDGLAVVDGARPVPLDVFDDDEAHAYLRRRLGSAAVDEDPAATAAIVDRCGGLPLALALVCARAGGFSLAGVAGELDGEEGLDAFAVAGHDLRTVFSWSYRRLPGDAAELFRRLARHPGPDFGLNAAVSVSGRSRSATGLLLRLLRDAHLIDEPTPGRYGYHDLLRGYARRLTDPGDDLSDVPHRLVEYFLRSAENAAGVFYFVEPPPPLPERPGVLPEEFTDHAAAVGWLDTEYPNLTAITDLCARPGWLDGPERYLARFAHTLACYQQDLRPFQEESIAMARTALTGAGISADPWWTGNLMFVIGRGLLLLNRRAEAREPLARMVEVMRPAGGPQQLAIGLTGLAIAVIDGLWDIPTRDRVEAAHPYASEALENFRLMGGEGGERASASVLPMIGWHHFYQPDGRERALGCFAEALRIVRKWNDTFAEGNTLNSAGTLHRAIGDFPAAVACFEAALECYHDIREMHIDPLIGLYACHLATGDTAAAEQVRERALGLVETARYPDVDRLVKVFGVSAG</sequence>